<organism evidence="7 8">
    <name type="scientific">Aspergillus versicolor CBS 583.65</name>
    <dbReference type="NCBI Taxonomy" id="1036611"/>
    <lineage>
        <taxon>Eukaryota</taxon>
        <taxon>Fungi</taxon>
        <taxon>Dikarya</taxon>
        <taxon>Ascomycota</taxon>
        <taxon>Pezizomycotina</taxon>
        <taxon>Eurotiomycetes</taxon>
        <taxon>Eurotiomycetidae</taxon>
        <taxon>Eurotiales</taxon>
        <taxon>Aspergillaceae</taxon>
        <taxon>Aspergillus</taxon>
        <taxon>Aspergillus subgen. Nidulantes</taxon>
    </lineage>
</organism>
<dbReference type="RefSeq" id="XP_040673000.1">
    <property type="nucleotide sequence ID" value="XM_040808441.1"/>
</dbReference>
<dbReference type="InterPro" id="IPR003732">
    <property type="entry name" value="Daa-tRNA_deacyls_DTD"/>
</dbReference>
<dbReference type="GO" id="GO:0005737">
    <property type="term" value="C:cytoplasm"/>
    <property type="evidence" value="ECO:0007669"/>
    <property type="project" value="InterPro"/>
</dbReference>
<dbReference type="GO" id="GO:0051500">
    <property type="term" value="F:D-tyrosyl-tRNA(Tyr) deacylase activity"/>
    <property type="evidence" value="ECO:0007669"/>
    <property type="project" value="TreeGrafter"/>
</dbReference>
<reference evidence="8" key="1">
    <citation type="journal article" date="2017" name="Genome Biol.">
        <title>Comparative genomics reveals high biological diversity and specific adaptations in the industrially and medically important fungal genus Aspergillus.</title>
        <authorList>
            <person name="de Vries R.P."/>
            <person name="Riley R."/>
            <person name="Wiebenga A."/>
            <person name="Aguilar-Osorio G."/>
            <person name="Amillis S."/>
            <person name="Uchima C.A."/>
            <person name="Anderluh G."/>
            <person name="Asadollahi M."/>
            <person name="Askin M."/>
            <person name="Barry K."/>
            <person name="Battaglia E."/>
            <person name="Bayram O."/>
            <person name="Benocci T."/>
            <person name="Braus-Stromeyer S.A."/>
            <person name="Caldana C."/>
            <person name="Canovas D."/>
            <person name="Cerqueira G.C."/>
            <person name="Chen F."/>
            <person name="Chen W."/>
            <person name="Choi C."/>
            <person name="Clum A."/>
            <person name="Dos Santos R.A."/>
            <person name="Damasio A.R."/>
            <person name="Diallinas G."/>
            <person name="Emri T."/>
            <person name="Fekete E."/>
            <person name="Flipphi M."/>
            <person name="Freyberg S."/>
            <person name="Gallo A."/>
            <person name="Gournas C."/>
            <person name="Habgood R."/>
            <person name="Hainaut M."/>
            <person name="Harispe M.L."/>
            <person name="Henrissat B."/>
            <person name="Hilden K.S."/>
            <person name="Hope R."/>
            <person name="Hossain A."/>
            <person name="Karabika E."/>
            <person name="Karaffa L."/>
            <person name="Karanyi Z."/>
            <person name="Krasevec N."/>
            <person name="Kuo A."/>
            <person name="Kusch H."/>
            <person name="LaButti K."/>
            <person name="Lagendijk E.L."/>
            <person name="Lapidus A."/>
            <person name="Levasseur A."/>
            <person name="Lindquist E."/>
            <person name="Lipzen A."/>
            <person name="Logrieco A.F."/>
            <person name="MacCabe A."/>
            <person name="Maekelae M.R."/>
            <person name="Malavazi I."/>
            <person name="Melin P."/>
            <person name="Meyer V."/>
            <person name="Mielnichuk N."/>
            <person name="Miskei M."/>
            <person name="Molnar A.P."/>
            <person name="Mule G."/>
            <person name="Ngan C.Y."/>
            <person name="Orejas M."/>
            <person name="Orosz E."/>
            <person name="Ouedraogo J.P."/>
            <person name="Overkamp K.M."/>
            <person name="Park H.-S."/>
            <person name="Perrone G."/>
            <person name="Piumi F."/>
            <person name="Punt P.J."/>
            <person name="Ram A.F."/>
            <person name="Ramon A."/>
            <person name="Rauscher S."/>
            <person name="Record E."/>
            <person name="Riano-Pachon D.M."/>
            <person name="Robert V."/>
            <person name="Roehrig J."/>
            <person name="Ruller R."/>
            <person name="Salamov A."/>
            <person name="Salih N.S."/>
            <person name="Samson R.A."/>
            <person name="Sandor E."/>
            <person name="Sanguinetti M."/>
            <person name="Schuetze T."/>
            <person name="Sepcic K."/>
            <person name="Shelest E."/>
            <person name="Sherlock G."/>
            <person name="Sophianopoulou V."/>
            <person name="Squina F.M."/>
            <person name="Sun H."/>
            <person name="Susca A."/>
            <person name="Todd R.B."/>
            <person name="Tsang A."/>
            <person name="Unkles S.E."/>
            <person name="van de Wiele N."/>
            <person name="van Rossen-Uffink D."/>
            <person name="Oliveira J.V."/>
            <person name="Vesth T.C."/>
            <person name="Visser J."/>
            <person name="Yu J.-H."/>
            <person name="Zhou M."/>
            <person name="Andersen M.R."/>
            <person name="Archer D.B."/>
            <person name="Baker S.E."/>
            <person name="Benoit I."/>
            <person name="Brakhage A.A."/>
            <person name="Braus G.H."/>
            <person name="Fischer R."/>
            <person name="Frisvad J.C."/>
            <person name="Goldman G.H."/>
            <person name="Houbraken J."/>
            <person name="Oakley B."/>
            <person name="Pocsi I."/>
            <person name="Scazzocchio C."/>
            <person name="Seiboth B."/>
            <person name="vanKuyk P.A."/>
            <person name="Wortman J."/>
            <person name="Dyer P.S."/>
            <person name="Grigoriev I.V."/>
        </authorList>
    </citation>
    <scope>NUCLEOTIDE SEQUENCE [LARGE SCALE GENOMIC DNA]</scope>
    <source>
        <strain evidence="8">CBS 583.65</strain>
    </source>
</reference>
<dbReference type="AlphaFoldDB" id="A0A1L9Q0E8"/>
<comment type="similarity">
    <text evidence="1">Belongs to the DTD family.</text>
</comment>
<accession>A0A1L9Q0E8</accession>
<evidence type="ECO:0000256" key="1">
    <source>
        <dbReference type="ARBA" id="ARBA00009673"/>
    </source>
</evidence>
<dbReference type="PANTHER" id="PTHR10472">
    <property type="entry name" value="D-TYROSYL-TRNA TYR DEACYLASE"/>
    <property type="match status" value="1"/>
</dbReference>
<dbReference type="EC" id="3.1.1.96" evidence="2"/>
<evidence type="ECO:0000256" key="2">
    <source>
        <dbReference type="ARBA" id="ARBA00013056"/>
    </source>
</evidence>
<dbReference type="Proteomes" id="UP000184073">
    <property type="component" value="Unassembled WGS sequence"/>
</dbReference>
<proteinExistence type="inferred from homology"/>
<protein>
    <recommendedName>
        <fullName evidence="3">D-aminoacyl-tRNA deacylase</fullName>
        <ecNumber evidence="2">3.1.1.96</ecNumber>
    </recommendedName>
    <alternativeName>
        <fullName evidence="4">Gly-tRNA(Ala) deacylase</fullName>
    </alternativeName>
</protein>
<name>A0A1L9Q0E8_ASPVE</name>
<dbReference type="VEuPathDB" id="FungiDB:ASPVEDRAFT_155120"/>
<comment type="catalytic activity">
    <reaction evidence="6">
        <text>a D-aminoacyl-tRNA + H2O = a tRNA + a D-alpha-amino acid + H(+)</text>
        <dbReference type="Rhea" id="RHEA:13953"/>
        <dbReference type="Rhea" id="RHEA-COMP:10123"/>
        <dbReference type="Rhea" id="RHEA-COMP:10124"/>
        <dbReference type="ChEBI" id="CHEBI:15377"/>
        <dbReference type="ChEBI" id="CHEBI:15378"/>
        <dbReference type="ChEBI" id="CHEBI:59871"/>
        <dbReference type="ChEBI" id="CHEBI:78442"/>
        <dbReference type="ChEBI" id="CHEBI:79333"/>
        <dbReference type="EC" id="3.1.1.96"/>
    </reaction>
</comment>
<dbReference type="EMBL" id="KV878136">
    <property type="protein sequence ID" value="OJJ07238.1"/>
    <property type="molecule type" value="Genomic_DNA"/>
</dbReference>
<evidence type="ECO:0000256" key="3">
    <source>
        <dbReference type="ARBA" id="ARBA00020007"/>
    </source>
</evidence>
<comment type="catalytic activity">
    <reaction evidence="5">
        <text>glycyl-tRNA(Ala) + H2O = tRNA(Ala) + glycine + H(+)</text>
        <dbReference type="Rhea" id="RHEA:53744"/>
        <dbReference type="Rhea" id="RHEA-COMP:9657"/>
        <dbReference type="Rhea" id="RHEA-COMP:13640"/>
        <dbReference type="ChEBI" id="CHEBI:15377"/>
        <dbReference type="ChEBI" id="CHEBI:15378"/>
        <dbReference type="ChEBI" id="CHEBI:57305"/>
        <dbReference type="ChEBI" id="CHEBI:78442"/>
        <dbReference type="ChEBI" id="CHEBI:78522"/>
        <dbReference type="EC" id="3.1.1.96"/>
    </reaction>
</comment>
<dbReference type="PANTHER" id="PTHR10472:SF5">
    <property type="entry name" value="D-AMINOACYL-TRNA DEACYLASE 1"/>
    <property type="match status" value="1"/>
</dbReference>
<evidence type="ECO:0000256" key="4">
    <source>
        <dbReference type="ARBA" id="ARBA00032747"/>
    </source>
</evidence>
<sequence>MKAGLQRIKSAHITVNGHLIASSNQGILALIGIEEVDTEDDADSMAKRILQTMLWPEANETQGEWKRNVQEIKGEILCIPHFILHCQPENIATRTPPDMARLIRAQYQYRRFLKQLRDIYEPQRVRDDVFEAMMAGPLSKIAPSGISYESTDSVVTIKIVTKPQGIPALG</sequence>
<evidence type="ECO:0000313" key="7">
    <source>
        <dbReference type="EMBL" id="OJJ07238.1"/>
    </source>
</evidence>
<dbReference type="STRING" id="1036611.A0A1L9Q0E8"/>
<dbReference type="InterPro" id="IPR023509">
    <property type="entry name" value="DTD-like_sf"/>
</dbReference>
<dbReference type="SUPFAM" id="SSF69500">
    <property type="entry name" value="DTD-like"/>
    <property type="match status" value="1"/>
</dbReference>
<evidence type="ECO:0000256" key="5">
    <source>
        <dbReference type="ARBA" id="ARBA00047676"/>
    </source>
</evidence>
<dbReference type="Pfam" id="PF02580">
    <property type="entry name" value="Tyr_Deacylase"/>
    <property type="match status" value="1"/>
</dbReference>
<gene>
    <name evidence="7" type="ORF">ASPVEDRAFT_155120</name>
</gene>
<dbReference type="OrthoDB" id="275783at2759"/>
<dbReference type="Gene3D" id="3.50.80.10">
    <property type="entry name" value="D-tyrosyl-tRNA(Tyr) deacylase"/>
    <property type="match status" value="1"/>
</dbReference>
<keyword evidence="8" id="KW-1185">Reference proteome</keyword>
<evidence type="ECO:0000256" key="6">
    <source>
        <dbReference type="ARBA" id="ARBA00048018"/>
    </source>
</evidence>
<dbReference type="GeneID" id="63723952"/>
<evidence type="ECO:0000313" key="8">
    <source>
        <dbReference type="Proteomes" id="UP000184073"/>
    </source>
</evidence>